<dbReference type="Gene3D" id="1.20.1420.20">
    <property type="entry name" value="M75 peptidase, HXXE motif"/>
    <property type="match status" value="1"/>
</dbReference>
<feature type="chain" id="PRO_5026657184" evidence="3">
    <location>
        <begin position="20"/>
        <end position="212"/>
    </location>
</feature>
<dbReference type="GO" id="GO:0030313">
    <property type="term" value="C:cell envelope"/>
    <property type="evidence" value="ECO:0007669"/>
    <property type="project" value="UniProtKB-SubCell"/>
</dbReference>
<feature type="domain" description="Imelysin-like" evidence="4">
    <location>
        <begin position="66"/>
        <end position="209"/>
    </location>
</feature>
<feature type="signal peptide" evidence="3">
    <location>
        <begin position="1"/>
        <end position="19"/>
    </location>
</feature>
<comment type="caution">
    <text evidence="5">The sequence shown here is derived from an EMBL/GenBank/DDBJ whole genome shotgun (WGS) entry which is preliminary data.</text>
</comment>
<organism evidence="5 6">
    <name type="scientific">Pseudomonas brassicae</name>
    <dbReference type="NCBI Taxonomy" id="2708063"/>
    <lineage>
        <taxon>Bacteria</taxon>
        <taxon>Pseudomonadati</taxon>
        <taxon>Pseudomonadota</taxon>
        <taxon>Gammaproteobacteria</taxon>
        <taxon>Pseudomonadales</taxon>
        <taxon>Pseudomonadaceae</taxon>
        <taxon>Pseudomonas</taxon>
    </lineage>
</organism>
<accession>A0A6M0CWW0</accession>
<evidence type="ECO:0000256" key="1">
    <source>
        <dbReference type="ARBA" id="ARBA00004196"/>
    </source>
</evidence>
<dbReference type="Pfam" id="PF09375">
    <property type="entry name" value="Peptidase_M75"/>
    <property type="match status" value="1"/>
</dbReference>
<dbReference type="PROSITE" id="PS51257">
    <property type="entry name" value="PROKAR_LIPOPROTEIN"/>
    <property type="match status" value="1"/>
</dbReference>
<dbReference type="Proteomes" id="UP000480410">
    <property type="component" value="Unassembled WGS sequence"/>
</dbReference>
<evidence type="ECO:0000313" key="6">
    <source>
        <dbReference type="Proteomes" id="UP000480410"/>
    </source>
</evidence>
<sequence>MIRMPLATASLLAIAISLAGCGDDKDKAAAPQAAAPATSTVAPAAGAVDEAAAKAVVKHYADIVFAVYSDSLSTAKTLQTAVDAFLATPNDDTLNAAKAAWVAARVPYLQSEVFRFGNTIIDDWEGQVNAWPLDEGLIDYVDKSYEHALGNPGATANIIANTQIQVGEDKIDVKDITPEKLASLNELGGSEANVATGYHAIEFLLWGQDLNG</sequence>
<protein>
    <submittedName>
        <fullName evidence="5">Peptidase</fullName>
    </submittedName>
</protein>
<dbReference type="InterPro" id="IPR038352">
    <property type="entry name" value="Imelysin_sf"/>
</dbReference>
<dbReference type="EMBL" id="JAAHBV010000652">
    <property type="protein sequence ID" value="NER62108.1"/>
    <property type="molecule type" value="Genomic_DNA"/>
</dbReference>
<evidence type="ECO:0000259" key="4">
    <source>
        <dbReference type="Pfam" id="PF09375"/>
    </source>
</evidence>
<name>A0A6M0CWW0_9PSED</name>
<comment type="subcellular location">
    <subcellularLocation>
        <location evidence="1">Cell envelope</location>
    </subcellularLocation>
</comment>
<reference evidence="5 6" key="1">
    <citation type="submission" date="2020-02" db="EMBL/GenBank/DDBJ databases">
        <title>Broccoli isolated Pseudomonas sp.</title>
        <authorList>
            <person name="Fujikawa T."/>
            <person name="Sawada H."/>
        </authorList>
    </citation>
    <scope>NUCLEOTIDE SEQUENCE [LARGE SCALE GENOMIC DNA]</scope>
    <source>
        <strain evidence="5 6">MAFF212428</strain>
    </source>
</reference>
<gene>
    <name evidence="5" type="ORF">G3435_23435</name>
</gene>
<evidence type="ECO:0000256" key="2">
    <source>
        <dbReference type="ARBA" id="ARBA00022729"/>
    </source>
</evidence>
<dbReference type="AlphaFoldDB" id="A0A6M0CWW0"/>
<feature type="non-terminal residue" evidence="5">
    <location>
        <position position="212"/>
    </location>
</feature>
<evidence type="ECO:0000313" key="5">
    <source>
        <dbReference type="EMBL" id="NER62108.1"/>
    </source>
</evidence>
<keyword evidence="2 3" id="KW-0732">Signal</keyword>
<proteinExistence type="predicted"/>
<evidence type="ECO:0000256" key="3">
    <source>
        <dbReference type="SAM" id="SignalP"/>
    </source>
</evidence>
<dbReference type="InterPro" id="IPR018976">
    <property type="entry name" value="Imelysin-like"/>
</dbReference>